<comment type="caution">
    <text evidence="16">The sequence shown here is derived from an EMBL/GenBank/DDBJ whole genome shotgun (WGS) entry which is preliminary data.</text>
</comment>
<protein>
    <submittedName>
        <fullName evidence="16">C-type cytochrome</fullName>
    </submittedName>
</protein>
<dbReference type="InterPro" id="IPR008168">
    <property type="entry name" value="Cyt_C_IC"/>
</dbReference>
<comment type="subcellular location">
    <subcellularLocation>
        <location evidence="1">Cell membrane</location>
    </subcellularLocation>
</comment>
<evidence type="ECO:0000256" key="1">
    <source>
        <dbReference type="ARBA" id="ARBA00004236"/>
    </source>
</evidence>
<dbReference type="GO" id="GO:0020037">
    <property type="term" value="F:heme binding"/>
    <property type="evidence" value="ECO:0007669"/>
    <property type="project" value="InterPro"/>
</dbReference>
<dbReference type="GO" id="GO:0016614">
    <property type="term" value="F:oxidoreductase activity, acting on CH-OH group of donors"/>
    <property type="evidence" value="ECO:0007669"/>
    <property type="project" value="InterPro"/>
</dbReference>
<dbReference type="PANTHER" id="PTHR35008">
    <property type="entry name" value="BLL4482 PROTEIN-RELATED"/>
    <property type="match status" value="1"/>
</dbReference>
<dbReference type="InterPro" id="IPR051459">
    <property type="entry name" value="Cytochrome_c-type_DH"/>
</dbReference>
<evidence type="ECO:0000256" key="4">
    <source>
        <dbReference type="ARBA" id="ARBA00022617"/>
    </source>
</evidence>
<keyword evidence="17" id="KW-1185">Reference proteome</keyword>
<evidence type="ECO:0000256" key="2">
    <source>
        <dbReference type="ARBA" id="ARBA00022448"/>
    </source>
</evidence>
<feature type="binding site" description="axial binding residue" evidence="13">
    <location>
        <position position="312"/>
    </location>
    <ligand>
        <name>heme c</name>
        <dbReference type="ChEBI" id="CHEBI:61717"/>
        <label>3</label>
    </ligand>
    <ligandPart>
        <name>Fe</name>
        <dbReference type="ChEBI" id="CHEBI:18248"/>
    </ligandPart>
</feature>
<accession>A0A4Y8R9D1</accession>
<evidence type="ECO:0000256" key="13">
    <source>
        <dbReference type="PIRSR" id="PIRSR000018-51"/>
    </source>
</evidence>
<keyword evidence="4 12" id="KW-0349">Heme</keyword>
<keyword evidence="9" id="KW-0249">Electron transport</keyword>
<evidence type="ECO:0000256" key="7">
    <source>
        <dbReference type="ARBA" id="ARBA00022729"/>
    </source>
</evidence>
<keyword evidence="3" id="KW-1003">Cell membrane</keyword>
<keyword evidence="7 14" id="KW-0732">Signal</keyword>
<proteinExistence type="predicted"/>
<feature type="domain" description="Cytochrome c" evidence="15">
    <location>
        <begin position="295"/>
        <end position="385"/>
    </location>
</feature>
<dbReference type="PROSITE" id="PS51007">
    <property type="entry name" value="CYTC"/>
    <property type="match status" value="3"/>
</dbReference>
<keyword evidence="11" id="KW-0472">Membrane</keyword>
<feature type="binding site" description="covalent" evidence="12">
    <location>
        <position position="43"/>
    </location>
    <ligand>
        <name>heme c</name>
        <dbReference type="ChEBI" id="CHEBI:61717"/>
        <label>1</label>
    </ligand>
</feature>
<feature type="binding site" description="axial binding residue" evidence="13">
    <location>
        <position position="44"/>
    </location>
    <ligand>
        <name>heme c</name>
        <dbReference type="ChEBI" id="CHEBI:61717"/>
        <label>1</label>
    </ligand>
    <ligandPart>
        <name>Fe</name>
        <dbReference type="ChEBI" id="CHEBI:18248"/>
    </ligandPart>
</feature>
<dbReference type="Pfam" id="PF00034">
    <property type="entry name" value="Cytochrom_C"/>
    <property type="match status" value="3"/>
</dbReference>
<evidence type="ECO:0000313" key="17">
    <source>
        <dbReference type="Proteomes" id="UP000298179"/>
    </source>
</evidence>
<keyword evidence="8" id="KW-0677">Repeat</keyword>
<feature type="signal peptide" evidence="14">
    <location>
        <begin position="1"/>
        <end position="20"/>
    </location>
</feature>
<dbReference type="Proteomes" id="UP000298179">
    <property type="component" value="Unassembled WGS sequence"/>
</dbReference>
<feature type="domain" description="Cytochrome c" evidence="15">
    <location>
        <begin position="171"/>
        <end position="279"/>
    </location>
</feature>
<comment type="cofactor">
    <cofactor evidence="12">
        <name>heme c</name>
        <dbReference type="ChEBI" id="CHEBI:61717"/>
    </cofactor>
    <text evidence="12">Binds 3 heme c groups covalently per subunit.</text>
</comment>
<organism evidence="16 17">
    <name type="scientific">Jiella endophytica</name>
    <dbReference type="NCBI Taxonomy" id="2558362"/>
    <lineage>
        <taxon>Bacteria</taxon>
        <taxon>Pseudomonadati</taxon>
        <taxon>Pseudomonadota</taxon>
        <taxon>Alphaproteobacteria</taxon>
        <taxon>Hyphomicrobiales</taxon>
        <taxon>Aurantimonadaceae</taxon>
        <taxon>Jiella</taxon>
    </lineage>
</organism>
<dbReference type="PANTHER" id="PTHR35008:SF8">
    <property type="entry name" value="ALCOHOL DEHYDROGENASE CYTOCHROME C SUBUNIT"/>
    <property type="match status" value="1"/>
</dbReference>
<keyword evidence="10 13" id="KW-0408">Iron</keyword>
<keyword evidence="2" id="KW-0813">Transport</keyword>
<evidence type="ECO:0000256" key="6">
    <source>
        <dbReference type="ARBA" id="ARBA00022723"/>
    </source>
</evidence>
<dbReference type="RefSeq" id="WP_134764057.1">
    <property type="nucleotide sequence ID" value="NZ_SOZD01000010.1"/>
</dbReference>
<evidence type="ECO:0000256" key="9">
    <source>
        <dbReference type="ARBA" id="ARBA00022982"/>
    </source>
</evidence>
<feature type="binding site" description="covalent" evidence="12">
    <location>
        <position position="308"/>
    </location>
    <ligand>
        <name>heme c</name>
        <dbReference type="ChEBI" id="CHEBI:61717"/>
        <label>3</label>
    </ligand>
</feature>
<feature type="chain" id="PRO_5021465448" evidence="14">
    <location>
        <begin position="21"/>
        <end position="404"/>
    </location>
</feature>
<feature type="binding site" description="axial binding residue" evidence="13">
    <location>
        <position position="190"/>
    </location>
    <ligand>
        <name>heme c</name>
        <dbReference type="ChEBI" id="CHEBI:61717"/>
        <label>2</label>
    </ligand>
    <ligandPart>
        <name>Fe</name>
        <dbReference type="ChEBI" id="CHEBI:18248"/>
    </ligandPart>
</feature>
<dbReference type="Gene3D" id="1.10.760.10">
    <property type="entry name" value="Cytochrome c-like domain"/>
    <property type="match status" value="3"/>
</dbReference>
<evidence type="ECO:0000259" key="15">
    <source>
        <dbReference type="PROSITE" id="PS51007"/>
    </source>
</evidence>
<dbReference type="PIRSF" id="PIRSF000018">
    <property type="entry name" value="Mb_ADH_cyt_c"/>
    <property type="match status" value="1"/>
</dbReference>
<dbReference type="SUPFAM" id="SSF46626">
    <property type="entry name" value="Cytochrome c"/>
    <property type="match status" value="3"/>
</dbReference>
<evidence type="ECO:0000256" key="11">
    <source>
        <dbReference type="ARBA" id="ARBA00023136"/>
    </source>
</evidence>
<dbReference type="InterPro" id="IPR009056">
    <property type="entry name" value="Cyt_c-like_dom"/>
</dbReference>
<keyword evidence="5" id="KW-0679">Respiratory chain</keyword>
<dbReference type="InterPro" id="IPR036909">
    <property type="entry name" value="Cyt_c-like_dom_sf"/>
</dbReference>
<evidence type="ECO:0000256" key="8">
    <source>
        <dbReference type="ARBA" id="ARBA00022737"/>
    </source>
</evidence>
<evidence type="ECO:0000256" key="12">
    <source>
        <dbReference type="PIRSR" id="PIRSR000018-50"/>
    </source>
</evidence>
<feature type="domain" description="Cytochrome c" evidence="15">
    <location>
        <begin position="14"/>
        <end position="129"/>
    </location>
</feature>
<keyword evidence="6 13" id="KW-0479">Metal-binding</keyword>
<name>A0A4Y8R9D1_9HYPH</name>
<feature type="binding site" description="covalent" evidence="12">
    <location>
        <position position="40"/>
    </location>
    <ligand>
        <name>heme c</name>
        <dbReference type="ChEBI" id="CHEBI:61717"/>
        <label>1</label>
    </ligand>
</feature>
<evidence type="ECO:0000313" key="16">
    <source>
        <dbReference type="EMBL" id="TFF18245.1"/>
    </source>
</evidence>
<dbReference type="PRINTS" id="PR00605">
    <property type="entry name" value="CYTCHROMECIC"/>
</dbReference>
<feature type="binding site" description="covalent" evidence="12">
    <location>
        <position position="186"/>
    </location>
    <ligand>
        <name>heme c</name>
        <dbReference type="ChEBI" id="CHEBI:61717"/>
        <label>2</label>
    </ligand>
</feature>
<evidence type="ECO:0000256" key="5">
    <source>
        <dbReference type="ARBA" id="ARBA00022660"/>
    </source>
</evidence>
<feature type="binding site" description="covalent" evidence="12">
    <location>
        <position position="311"/>
    </location>
    <ligand>
        <name>heme c</name>
        <dbReference type="ChEBI" id="CHEBI:61717"/>
        <label>3</label>
    </ligand>
</feature>
<feature type="binding site" description="covalent" evidence="12">
    <location>
        <position position="189"/>
    </location>
    <ligand>
        <name>heme c</name>
        <dbReference type="ChEBI" id="CHEBI:61717"/>
        <label>2</label>
    </ligand>
</feature>
<reference evidence="16 17" key="1">
    <citation type="submission" date="2019-03" db="EMBL/GenBank/DDBJ databases">
        <title>Jiella endophytica sp. nov., a novel endophytic bacterium isolated from root of Ficus microcarpa Linn. f.</title>
        <authorList>
            <person name="Tuo L."/>
        </authorList>
    </citation>
    <scope>NUCLEOTIDE SEQUENCE [LARGE SCALE GENOMIC DNA]</scope>
    <source>
        <strain evidence="16 17">CBS5Q-3</strain>
    </source>
</reference>
<dbReference type="GO" id="GO:0005506">
    <property type="term" value="F:iron ion binding"/>
    <property type="evidence" value="ECO:0007669"/>
    <property type="project" value="InterPro"/>
</dbReference>
<dbReference type="InterPro" id="IPR014353">
    <property type="entry name" value="Membr-bd_ADH_cyt_c"/>
</dbReference>
<evidence type="ECO:0000256" key="3">
    <source>
        <dbReference type="ARBA" id="ARBA00022475"/>
    </source>
</evidence>
<sequence length="404" mass="43004">MKTLLTLALAATALTSAAGAAELQSFRIEKGRYQAVLGDCMACHTKPGGALFAGGEPLATPFGTLVPPNITPDSETGIGDWTKAEFRDALKNGVGKDGKHLYPAMPYPAYHLMPDEDIDDLWTYLQTVPPVHDAVEANQLPFPFNQRFVMRGWNLVNFDPKPFEADPKQSAEWNRGAYLVQGPGHCGTCHTPKTMLGADETDAALQGATLQGWFAPNITGEKAVGLGDWSKEDIVAYLKTGSNGHAIAAGPMVEAIQDSTSLMKDEDLQAIATYLLSVKSDSRSNAPKPLAADDARMTGGDELYRVNCSACHGLDGKGAEHLFPALAASAAVQQDDPSTLVNVVLAGAQGPHTKDRPTTPAMPSFAWRLNDDQIADVLTYVRNSWGNAAAPVSADAVSDQRDGD</sequence>
<evidence type="ECO:0000256" key="10">
    <source>
        <dbReference type="ARBA" id="ARBA00023004"/>
    </source>
</evidence>
<gene>
    <name evidence="16" type="ORF">E3C22_22085</name>
</gene>
<evidence type="ECO:0000256" key="14">
    <source>
        <dbReference type="SAM" id="SignalP"/>
    </source>
</evidence>
<dbReference type="AlphaFoldDB" id="A0A4Y8R9D1"/>
<dbReference type="GO" id="GO:0005886">
    <property type="term" value="C:plasma membrane"/>
    <property type="evidence" value="ECO:0007669"/>
    <property type="project" value="UniProtKB-SubCell"/>
</dbReference>
<dbReference type="EMBL" id="SOZD01000010">
    <property type="protein sequence ID" value="TFF18245.1"/>
    <property type="molecule type" value="Genomic_DNA"/>
</dbReference>
<dbReference type="GO" id="GO:0009055">
    <property type="term" value="F:electron transfer activity"/>
    <property type="evidence" value="ECO:0007669"/>
    <property type="project" value="InterPro"/>
</dbReference>
<dbReference type="OrthoDB" id="9811281at2"/>